<feature type="domain" description="N-acetylmuramoyl-L-alanine amidase" evidence="2">
    <location>
        <begin position="1"/>
        <end position="127"/>
    </location>
</feature>
<dbReference type="CDD" id="cd06583">
    <property type="entry name" value="PGRP"/>
    <property type="match status" value="1"/>
</dbReference>
<dbReference type="InterPro" id="IPR015510">
    <property type="entry name" value="PGRP"/>
</dbReference>
<dbReference type="InterPro" id="IPR006619">
    <property type="entry name" value="PGRP_domain_met/bac"/>
</dbReference>
<dbReference type="EMBL" id="BSFD01000010">
    <property type="protein sequence ID" value="GLK49621.1"/>
    <property type="molecule type" value="Genomic_DNA"/>
</dbReference>
<evidence type="ECO:0000313" key="5">
    <source>
        <dbReference type="Proteomes" id="UP001143509"/>
    </source>
</evidence>
<feature type="domain" description="Peptidoglycan recognition protein family" evidence="3">
    <location>
        <begin position="1"/>
        <end position="119"/>
    </location>
</feature>
<evidence type="ECO:0000259" key="3">
    <source>
        <dbReference type="SMART" id="SM00701"/>
    </source>
</evidence>
<gene>
    <name evidence="4" type="ORF">GCM10017620_25940</name>
</gene>
<organism evidence="4 5">
    <name type="scientific">Brevundimonas intermedia</name>
    <dbReference type="NCBI Taxonomy" id="74315"/>
    <lineage>
        <taxon>Bacteria</taxon>
        <taxon>Pseudomonadati</taxon>
        <taxon>Pseudomonadota</taxon>
        <taxon>Alphaproteobacteria</taxon>
        <taxon>Caulobacterales</taxon>
        <taxon>Caulobacteraceae</taxon>
        <taxon>Brevundimonas</taxon>
    </lineage>
</organism>
<sequence>MKPVKLLVVHCSATPANRDIGVAEIRTMHKAKGWRDVGYHYVIRRDGTVEKGRADNVMGAHVTGHNDGSLGICLVGGVKPDLKAEINFTPAQFAALRELLTRLQTKFPGSRICGHRDLSPDRNGDGVVSPGEWVKECPTFNVDLWWSQGKVQR</sequence>
<dbReference type="Proteomes" id="UP001143509">
    <property type="component" value="Unassembled WGS sequence"/>
</dbReference>
<protein>
    <submittedName>
        <fullName evidence="4">N-acetylmuramoyl-L-alanine amidase</fullName>
    </submittedName>
</protein>
<accession>A0ABQ5TBB3</accession>
<dbReference type="RefSeq" id="WP_271165811.1">
    <property type="nucleotide sequence ID" value="NZ_BSFD01000010.1"/>
</dbReference>
<dbReference type="InterPro" id="IPR002502">
    <property type="entry name" value="Amidase_domain"/>
</dbReference>
<dbReference type="PROSITE" id="PS00018">
    <property type="entry name" value="EF_HAND_1"/>
    <property type="match status" value="1"/>
</dbReference>
<evidence type="ECO:0000313" key="4">
    <source>
        <dbReference type="EMBL" id="GLK49621.1"/>
    </source>
</evidence>
<evidence type="ECO:0000259" key="2">
    <source>
        <dbReference type="SMART" id="SM00644"/>
    </source>
</evidence>
<reference evidence="4" key="2">
    <citation type="submission" date="2023-01" db="EMBL/GenBank/DDBJ databases">
        <authorList>
            <person name="Sun Q."/>
            <person name="Evtushenko L."/>
        </authorList>
    </citation>
    <scope>NUCLEOTIDE SEQUENCE</scope>
    <source>
        <strain evidence="4">VKM B-1499</strain>
    </source>
</reference>
<reference evidence="4" key="1">
    <citation type="journal article" date="2014" name="Int. J. Syst. Evol. Microbiol.">
        <title>Complete genome of a new Firmicutes species belonging to the dominant human colonic microbiota ('Ruminococcus bicirculans') reveals two chromosomes and a selective capacity to utilize plant glucans.</title>
        <authorList>
            <consortium name="NISC Comparative Sequencing Program"/>
            <person name="Wegmann U."/>
            <person name="Louis P."/>
            <person name="Goesmann A."/>
            <person name="Henrissat B."/>
            <person name="Duncan S.H."/>
            <person name="Flint H.J."/>
        </authorList>
    </citation>
    <scope>NUCLEOTIDE SEQUENCE</scope>
    <source>
        <strain evidence="4">VKM B-1499</strain>
    </source>
</reference>
<dbReference type="Gene3D" id="3.40.80.10">
    <property type="entry name" value="Peptidoglycan recognition protein-like"/>
    <property type="match status" value="1"/>
</dbReference>
<dbReference type="InterPro" id="IPR018247">
    <property type="entry name" value="EF_Hand_1_Ca_BS"/>
</dbReference>
<dbReference type="SMART" id="SM00644">
    <property type="entry name" value="Ami_2"/>
    <property type="match status" value="1"/>
</dbReference>
<dbReference type="PANTHER" id="PTHR11022:SF41">
    <property type="entry name" value="PEPTIDOGLYCAN-RECOGNITION PROTEIN LC-RELATED"/>
    <property type="match status" value="1"/>
</dbReference>
<comment type="caution">
    <text evidence="4">The sequence shown here is derived from an EMBL/GenBank/DDBJ whole genome shotgun (WGS) entry which is preliminary data.</text>
</comment>
<dbReference type="PANTHER" id="PTHR11022">
    <property type="entry name" value="PEPTIDOGLYCAN RECOGNITION PROTEIN"/>
    <property type="match status" value="1"/>
</dbReference>
<dbReference type="Pfam" id="PF01510">
    <property type="entry name" value="Amidase_2"/>
    <property type="match status" value="1"/>
</dbReference>
<name>A0ABQ5TBB3_9CAUL</name>
<comment type="similarity">
    <text evidence="1">Belongs to the N-acetylmuramoyl-L-alanine amidase 2 family.</text>
</comment>
<evidence type="ECO:0000256" key="1">
    <source>
        <dbReference type="ARBA" id="ARBA00007553"/>
    </source>
</evidence>
<keyword evidence="5" id="KW-1185">Reference proteome</keyword>
<dbReference type="InterPro" id="IPR036505">
    <property type="entry name" value="Amidase/PGRP_sf"/>
</dbReference>
<dbReference type="SMART" id="SM00701">
    <property type="entry name" value="PGRP"/>
    <property type="match status" value="1"/>
</dbReference>
<proteinExistence type="inferred from homology"/>
<dbReference type="SUPFAM" id="SSF55846">
    <property type="entry name" value="N-acetylmuramoyl-L-alanine amidase-like"/>
    <property type="match status" value="1"/>
</dbReference>